<dbReference type="PROSITE" id="PS51257">
    <property type="entry name" value="PROKAR_LIPOPROTEIN"/>
    <property type="match status" value="1"/>
</dbReference>
<sequence>MTRLQNSLFAFLLCIILLFTACQSAPASSGGADKPQSIASEPSAAETATLTARIVDISGNLLLLAGKDDGVYRCARPEDAPNDLIPGMMVDVTYGGYIKTIYPSEPDNVQKITVRENETDGRCALYLSVLQELFNTDETLQSDTEYISVDLTKTPLTKGEIQAIAWRFGELTERCPLTFTFKELQDEGYLETDELLWEDGCLFKITEKNDENGTLTFDAEKWRAGDGASYFLDCTAKQNKDGTYADFEIGAFAAA</sequence>
<feature type="signal peptide" evidence="1">
    <location>
        <begin position="1"/>
        <end position="27"/>
    </location>
</feature>
<dbReference type="EMBL" id="JAJEQC010000002">
    <property type="protein sequence ID" value="MCC2136117.1"/>
    <property type="molecule type" value="Genomic_DNA"/>
</dbReference>
<organism evidence="2 3">
    <name type="scientific">Hominenteromicrobium mulieris</name>
    <dbReference type="NCBI Taxonomy" id="2885357"/>
    <lineage>
        <taxon>Bacteria</taxon>
        <taxon>Bacillati</taxon>
        <taxon>Bacillota</taxon>
        <taxon>Clostridia</taxon>
        <taxon>Eubacteriales</taxon>
        <taxon>Oscillospiraceae</taxon>
        <taxon>Hominenteromicrobium</taxon>
    </lineage>
</organism>
<protein>
    <recommendedName>
        <fullName evidence="4">Lipoprotein</fullName>
    </recommendedName>
</protein>
<accession>A0AAE3AGY3</accession>
<proteinExistence type="predicted"/>
<evidence type="ECO:0000313" key="2">
    <source>
        <dbReference type="EMBL" id="MCC2136117.1"/>
    </source>
</evidence>
<keyword evidence="3" id="KW-1185">Reference proteome</keyword>
<name>A0AAE3AGY3_9FIRM</name>
<dbReference type="RefSeq" id="WP_308448677.1">
    <property type="nucleotide sequence ID" value="NZ_JAJEQC010000002.1"/>
</dbReference>
<reference evidence="2" key="1">
    <citation type="submission" date="2021-10" db="EMBL/GenBank/DDBJ databases">
        <title>Anaerobic single-cell dispensing facilitates the cultivation of human gut bacteria.</title>
        <authorList>
            <person name="Afrizal A."/>
        </authorList>
    </citation>
    <scope>NUCLEOTIDE SEQUENCE</scope>
    <source>
        <strain evidence="2">CLA-AA-H250</strain>
    </source>
</reference>
<keyword evidence="1" id="KW-0732">Signal</keyword>
<comment type="caution">
    <text evidence="2">The sequence shown here is derived from an EMBL/GenBank/DDBJ whole genome shotgun (WGS) entry which is preliminary data.</text>
</comment>
<gene>
    <name evidence="2" type="ORF">LKD31_03690</name>
</gene>
<evidence type="ECO:0008006" key="4">
    <source>
        <dbReference type="Google" id="ProtNLM"/>
    </source>
</evidence>
<feature type="chain" id="PRO_5041971268" description="Lipoprotein" evidence="1">
    <location>
        <begin position="28"/>
        <end position="255"/>
    </location>
</feature>
<evidence type="ECO:0000256" key="1">
    <source>
        <dbReference type="SAM" id="SignalP"/>
    </source>
</evidence>
<dbReference type="AlphaFoldDB" id="A0AAE3AGY3"/>
<evidence type="ECO:0000313" key="3">
    <source>
        <dbReference type="Proteomes" id="UP001199424"/>
    </source>
</evidence>
<dbReference type="Proteomes" id="UP001199424">
    <property type="component" value="Unassembled WGS sequence"/>
</dbReference>